<evidence type="ECO:0000313" key="6">
    <source>
        <dbReference type="Proteomes" id="UP000231179"/>
    </source>
</evidence>
<dbReference type="Gene3D" id="2.40.50.140">
    <property type="entry name" value="Nucleic acid-binding proteins"/>
    <property type="match status" value="1"/>
</dbReference>
<dbReference type="RefSeq" id="WP_100254165.1">
    <property type="nucleotide sequence ID" value="NZ_CP015819.1"/>
</dbReference>
<organism evidence="5 6">
    <name type="scientific">Spiroplasma clarkii</name>
    <dbReference type="NCBI Taxonomy" id="2139"/>
    <lineage>
        <taxon>Bacteria</taxon>
        <taxon>Bacillati</taxon>
        <taxon>Mycoplasmatota</taxon>
        <taxon>Mollicutes</taxon>
        <taxon>Entomoplasmatales</taxon>
        <taxon>Spiroplasmataceae</taxon>
        <taxon>Spiroplasma</taxon>
    </lineage>
</organism>
<evidence type="ECO:0000256" key="3">
    <source>
        <dbReference type="PROSITE-ProRule" id="PRU00209"/>
    </source>
</evidence>
<gene>
    <name evidence="5" type="ORF">SCLAR_v1c02710</name>
</gene>
<evidence type="ECO:0000256" key="2">
    <source>
        <dbReference type="ARBA" id="ARBA00022884"/>
    </source>
</evidence>
<feature type="domain" description="TRNA-binding" evidence="4">
    <location>
        <begin position="79"/>
        <end position="189"/>
    </location>
</feature>
<accession>A0A1Y0KZH5</accession>
<dbReference type="CDD" id="cd02796">
    <property type="entry name" value="tRNA_bind_bactPheRS"/>
    <property type="match status" value="1"/>
</dbReference>
<keyword evidence="1 3" id="KW-0820">tRNA-binding</keyword>
<name>A0A1Y0KZH5_9MOLU</name>
<protein>
    <submittedName>
        <fullName evidence="5">tRNA-binding protein</fullName>
    </submittedName>
</protein>
<dbReference type="GO" id="GO:0000049">
    <property type="term" value="F:tRNA binding"/>
    <property type="evidence" value="ECO:0007669"/>
    <property type="project" value="UniProtKB-UniRule"/>
</dbReference>
<dbReference type="InterPro" id="IPR012340">
    <property type="entry name" value="NA-bd_OB-fold"/>
</dbReference>
<dbReference type="OrthoDB" id="9805455at2"/>
<dbReference type="KEGG" id="scla:SCLARK_00443"/>
<dbReference type="AlphaFoldDB" id="A0A1Y0KZH5"/>
<dbReference type="InterPro" id="IPR033714">
    <property type="entry name" value="tRNA_bind_bactPheRS"/>
</dbReference>
<proteinExistence type="predicted"/>
<dbReference type="SUPFAM" id="SSF50249">
    <property type="entry name" value="Nucleic acid-binding proteins"/>
    <property type="match status" value="1"/>
</dbReference>
<keyword evidence="2 3" id="KW-0694">RNA-binding</keyword>
<dbReference type="EMBL" id="CP024870">
    <property type="protein sequence ID" value="ATX70601.1"/>
    <property type="molecule type" value="Genomic_DNA"/>
</dbReference>
<dbReference type="Pfam" id="PF01588">
    <property type="entry name" value="tRNA_bind"/>
    <property type="match status" value="1"/>
</dbReference>
<dbReference type="InterPro" id="IPR037154">
    <property type="entry name" value="YtpR-like_sf"/>
</dbReference>
<evidence type="ECO:0000259" key="4">
    <source>
        <dbReference type="PROSITE" id="PS50886"/>
    </source>
</evidence>
<evidence type="ECO:0000256" key="1">
    <source>
        <dbReference type="ARBA" id="ARBA00022555"/>
    </source>
</evidence>
<dbReference type="Gene3D" id="3.30.1940.10">
    <property type="entry name" value="YtpR-like"/>
    <property type="match status" value="1"/>
</dbReference>
<dbReference type="Proteomes" id="UP000231179">
    <property type="component" value="Chromosome"/>
</dbReference>
<reference evidence="5 6" key="1">
    <citation type="submission" date="2017-11" db="EMBL/GenBank/DDBJ databases">
        <title>Complete genome sequence of Spiroplasma clarkii CN-5 (DSM 19994).</title>
        <authorList>
            <person name="Tsai Y.-M."/>
            <person name="Chang A."/>
            <person name="Lo W.-S."/>
            <person name="Kuo C.-H."/>
        </authorList>
    </citation>
    <scope>NUCLEOTIDE SEQUENCE [LARGE SCALE GENOMIC DNA]</scope>
    <source>
        <strain evidence="5 6">CN-5</strain>
    </source>
</reference>
<dbReference type="PROSITE" id="PS50886">
    <property type="entry name" value="TRBD"/>
    <property type="match status" value="1"/>
</dbReference>
<dbReference type="NCBIfam" id="NF045760">
    <property type="entry name" value="YtpR"/>
    <property type="match status" value="1"/>
</dbReference>
<keyword evidence="6" id="KW-1185">Reference proteome</keyword>
<evidence type="ECO:0000313" key="5">
    <source>
        <dbReference type="EMBL" id="ATX70601.1"/>
    </source>
</evidence>
<dbReference type="InterPro" id="IPR002547">
    <property type="entry name" value="tRNA-bd_dom"/>
</dbReference>
<sequence length="196" mass="21895">MKFFTRYVPNFYTLVVTFKNLPVTSTKSVPNCELLYNEAELIGANLLQPKIDKHKTYYLEDAQLQAYASKELKKYIKIEGCEPQFLVVEVKQCEPIEGTHLSLCQVSDGVNTWQVVCGASNVKTGLLTCLATVGAFMPNGLQISKGSLKGHDSFGMLCSAKELQVFAAKWDKPGIIEVSQKKYMGKPIWEVFANEI</sequence>